<dbReference type="PROSITE" id="PS50297">
    <property type="entry name" value="ANK_REP_REGION"/>
    <property type="match status" value="1"/>
</dbReference>
<dbReference type="Pfam" id="PF12796">
    <property type="entry name" value="Ank_2"/>
    <property type="match status" value="1"/>
</dbReference>
<dbReference type="OrthoDB" id="194358at2759"/>
<dbReference type="PANTHER" id="PTHR24171">
    <property type="entry name" value="ANKYRIN REPEAT DOMAIN-CONTAINING PROTEIN 39-RELATED"/>
    <property type="match status" value="1"/>
</dbReference>
<dbReference type="GO" id="GO:0004842">
    <property type="term" value="F:ubiquitin-protein transferase activity"/>
    <property type="evidence" value="ECO:0007669"/>
    <property type="project" value="TreeGrafter"/>
</dbReference>
<dbReference type="InterPro" id="IPR036770">
    <property type="entry name" value="Ankyrin_rpt-contain_sf"/>
</dbReference>
<dbReference type="GO" id="GO:0085020">
    <property type="term" value="P:protein K6-linked ubiquitination"/>
    <property type="evidence" value="ECO:0007669"/>
    <property type="project" value="TreeGrafter"/>
</dbReference>
<sequence length="153" mass="16566">MTQEDLKDASADAFFSAIRAGDAEPVRALLATDRTLTTRRQRGDHWQYSGEHALDAYKFLGAYVGAVTGLHAAMLLGHESIAKDIIDVTFGQGKHRRRSDGNTALHLAVFLGLGELVTILLDRGASVTLKNGKGLTPVDVSDRPEILALLQEQ</sequence>
<gene>
    <name evidence="4" type="ORF">THASP1DRAFT_19209</name>
</gene>
<dbReference type="SUPFAM" id="SSF48403">
    <property type="entry name" value="Ankyrin repeat"/>
    <property type="match status" value="1"/>
</dbReference>
<protein>
    <submittedName>
        <fullName evidence="4">Uncharacterized protein</fullName>
    </submittedName>
</protein>
<dbReference type="Gene3D" id="1.25.40.20">
    <property type="entry name" value="Ankyrin repeat-containing domain"/>
    <property type="match status" value="1"/>
</dbReference>
<organism evidence="4 5">
    <name type="scientific">Thamnocephalis sphaerospora</name>
    <dbReference type="NCBI Taxonomy" id="78915"/>
    <lineage>
        <taxon>Eukaryota</taxon>
        <taxon>Fungi</taxon>
        <taxon>Fungi incertae sedis</taxon>
        <taxon>Zoopagomycota</taxon>
        <taxon>Zoopagomycotina</taxon>
        <taxon>Zoopagomycetes</taxon>
        <taxon>Zoopagales</taxon>
        <taxon>Sigmoideomycetaceae</taxon>
        <taxon>Thamnocephalis</taxon>
    </lineage>
</organism>
<name>A0A4P9XKE1_9FUNG</name>
<dbReference type="PROSITE" id="PS50088">
    <property type="entry name" value="ANK_REPEAT"/>
    <property type="match status" value="1"/>
</dbReference>
<proteinExistence type="predicted"/>
<dbReference type="Proteomes" id="UP000271241">
    <property type="component" value="Unassembled WGS sequence"/>
</dbReference>
<evidence type="ECO:0000256" key="2">
    <source>
        <dbReference type="ARBA" id="ARBA00023043"/>
    </source>
</evidence>
<evidence type="ECO:0000256" key="1">
    <source>
        <dbReference type="ARBA" id="ARBA00022737"/>
    </source>
</evidence>
<keyword evidence="1" id="KW-0677">Repeat</keyword>
<reference evidence="5" key="1">
    <citation type="journal article" date="2018" name="Nat. Microbiol.">
        <title>Leveraging single-cell genomics to expand the fungal tree of life.</title>
        <authorList>
            <person name="Ahrendt S.R."/>
            <person name="Quandt C.A."/>
            <person name="Ciobanu D."/>
            <person name="Clum A."/>
            <person name="Salamov A."/>
            <person name="Andreopoulos B."/>
            <person name="Cheng J.F."/>
            <person name="Woyke T."/>
            <person name="Pelin A."/>
            <person name="Henrissat B."/>
            <person name="Reynolds N.K."/>
            <person name="Benny G.L."/>
            <person name="Smith M.E."/>
            <person name="James T.Y."/>
            <person name="Grigoriev I.V."/>
        </authorList>
    </citation>
    <scope>NUCLEOTIDE SEQUENCE [LARGE SCALE GENOMIC DNA]</scope>
    <source>
        <strain evidence="5">RSA 1356</strain>
    </source>
</reference>
<keyword evidence="5" id="KW-1185">Reference proteome</keyword>
<dbReference type="InterPro" id="IPR002110">
    <property type="entry name" value="Ankyrin_rpt"/>
</dbReference>
<keyword evidence="2 3" id="KW-0040">ANK repeat</keyword>
<dbReference type="PANTHER" id="PTHR24171:SF11">
    <property type="entry name" value="26S PROTEASOME NON-ATPASE REGULATORY SUBUNIT 10"/>
    <property type="match status" value="1"/>
</dbReference>
<evidence type="ECO:0000313" key="5">
    <source>
        <dbReference type="Proteomes" id="UP000271241"/>
    </source>
</evidence>
<feature type="repeat" description="ANK" evidence="3">
    <location>
        <begin position="100"/>
        <end position="132"/>
    </location>
</feature>
<accession>A0A4P9XKE1</accession>
<evidence type="ECO:0000313" key="4">
    <source>
        <dbReference type="EMBL" id="RKP05881.1"/>
    </source>
</evidence>
<dbReference type="SMART" id="SM00248">
    <property type="entry name" value="ANK"/>
    <property type="match status" value="1"/>
</dbReference>
<dbReference type="STRING" id="78915.A0A4P9XKE1"/>
<evidence type="ECO:0000256" key="3">
    <source>
        <dbReference type="PROSITE-ProRule" id="PRU00023"/>
    </source>
</evidence>
<dbReference type="AlphaFoldDB" id="A0A4P9XKE1"/>
<dbReference type="EMBL" id="KZ993008">
    <property type="protein sequence ID" value="RKP05881.1"/>
    <property type="molecule type" value="Genomic_DNA"/>
</dbReference>